<dbReference type="OrthoDB" id="3514174at2"/>
<keyword evidence="2" id="KW-0472">Membrane</keyword>
<keyword evidence="1" id="KW-0862">Zinc</keyword>
<dbReference type="InterPro" id="IPR003737">
    <property type="entry name" value="GlcNAc_PI_deacetylase-related"/>
</dbReference>
<accession>A0A2U1ZTQ3</accession>
<dbReference type="Pfam" id="PF02585">
    <property type="entry name" value="PIG-L"/>
    <property type="match status" value="1"/>
</dbReference>
<dbReference type="InterPro" id="IPR024078">
    <property type="entry name" value="LmbE-like_dom_sf"/>
</dbReference>
<keyword evidence="4" id="KW-1185">Reference proteome</keyword>
<name>A0A2U1ZTQ3_9MICO</name>
<dbReference type="PANTHER" id="PTHR12993:SF11">
    <property type="entry name" value="N-ACETYLGLUCOSAMINYL-PHOSPHATIDYLINOSITOL DE-N-ACETYLASE"/>
    <property type="match status" value="1"/>
</dbReference>
<dbReference type="EMBL" id="PYHR01000002">
    <property type="protein sequence ID" value="PWD50364.1"/>
    <property type="molecule type" value="Genomic_DNA"/>
</dbReference>
<dbReference type="RefSeq" id="WP_109228746.1">
    <property type="nucleotide sequence ID" value="NZ_PYHR01000002.1"/>
</dbReference>
<dbReference type="PANTHER" id="PTHR12993">
    <property type="entry name" value="N-ACETYLGLUCOSAMINYL-PHOSPHATIDYLINOSITOL DE-N-ACETYLASE-RELATED"/>
    <property type="match status" value="1"/>
</dbReference>
<keyword evidence="2" id="KW-1133">Transmembrane helix</keyword>
<reference evidence="3 4" key="1">
    <citation type="submission" date="2018-03" db="EMBL/GenBank/DDBJ databases">
        <title>Genome assembly of novel Miniimonas species PCH200.</title>
        <authorList>
            <person name="Thakur V."/>
            <person name="Kumar V."/>
            <person name="Singh D."/>
        </authorList>
    </citation>
    <scope>NUCLEOTIDE SEQUENCE [LARGE SCALE GENOMIC DNA]</scope>
    <source>
        <strain evidence="3 4">PCH200</strain>
    </source>
</reference>
<feature type="transmembrane region" description="Helical" evidence="2">
    <location>
        <begin position="77"/>
        <end position="97"/>
    </location>
</feature>
<dbReference type="Gene3D" id="3.40.50.10320">
    <property type="entry name" value="LmbE-like"/>
    <property type="match status" value="1"/>
</dbReference>
<dbReference type="AlphaFoldDB" id="A0A2U1ZTQ3"/>
<feature type="transmembrane region" description="Helical" evidence="2">
    <location>
        <begin position="45"/>
        <end position="65"/>
    </location>
</feature>
<dbReference type="GO" id="GO:0016811">
    <property type="term" value="F:hydrolase activity, acting on carbon-nitrogen (but not peptide) bonds, in linear amides"/>
    <property type="evidence" value="ECO:0007669"/>
    <property type="project" value="TreeGrafter"/>
</dbReference>
<evidence type="ECO:0000313" key="4">
    <source>
        <dbReference type="Proteomes" id="UP000245166"/>
    </source>
</evidence>
<gene>
    <name evidence="3" type="ORF">C8046_06550</name>
</gene>
<comment type="caution">
    <text evidence="3">The sequence shown here is derived from an EMBL/GenBank/DDBJ whole genome shotgun (WGS) entry which is preliminary data.</text>
</comment>
<dbReference type="Proteomes" id="UP000245166">
    <property type="component" value="Unassembled WGS sequence"/>
</dbReference>
<protein>
    <submittedName>
        <fullName evidence="3">PIG-L family deacetylase</fullName>
    </submittedName>
</protein>
<evidence type="ECO:0000313" key="3">
    <source>
        <dbReference type="EMBL" id="PWD50364.1"/>
    </source>
</evidence>
<organism evidence="3 4">
    <name type="scientific">Serinibacter arcticus</name>
    <dbReference type="NCBI Taxonomy" id="1655435"/>
    <lineage>
        <taxon>Bacteria</taxon>
        <taxon>Bacillati</taxon>
        <taxon>Actinomycetota</taxon>
        <taxon>Actinomycetes</taxon>
        <taxon>Micrococcales</taxon>
        <taxon>Beutenbergiaceae</taxon>
        <taxon>Serinibacter</taxon>
    </lineage>
</organism>
<evidence type="ECO:0000256" key="1">
    <source>
        <dbReference type="ARBA" id="ARBA00022833"/>
    </source>
</evidence>
<proteinExistence type="predicted"/>
<sequence>MAVSAVGACVALAMLVYLVVSEREVGRSSPDQRSDDRGRRRVRLVILAAYAAILTAYVVLVARHVRDPHPHTVGEIVDAGVLVVLTGLVGLVLHHGFRAAPRRDEPRRVLVVGAHPDDLELACGGTVASLARRGHEVKVLVMSRGTRGGDPAARREEAVAGARMLGTTDVTVHDFPDTFLADANGAMIEVIEAAITAFRPGTILTHSEHDQHQDHQAVHRAVLRAGRQAHSILCFESPSVTRSFSPSVFVDISDFVDLKIRAVQTHRDQSGKPYMTASRVKGIAAFRGAQAKVPAAEGFEPVRYLQNVKEFIG</sequence>
<keyword evidence="2" id="KW-0812">Transmembrane</keyword>
<evidence type="ECO:0000256" key="2">
    <source>
        <dbReference type="SAM" id="Phobius"/>
    </source>
</evidence>
<dbReference type="GO" id="GO:0016137">
    <property type="term" value="P:glycoside metabolic process"/>
    <property type="evidence" value="ECO:0007669"/>
    <property type="project" value="UniProtKB-ARBA"/>
</dbReference>
<dbReference type="SUPFAM" id="SSF102588">
    <property type="entry name" value="LmbE-like"/>
    <property type="match status" value="1"/>
</dbReference>